<dbReference type="HAMAP" id="MF_01148">
    <property type="entry name" value="Lnt"/>
    <property type="match status" value="1"/>
</dbReference>
<dbReference type="PROSITE" id="PS50263">
    <property type="entry name" value="CN_HYDROLASE"/>
    <property type="match status" value="1"/>
</dbReference>
<organism evidence="10 11">
    <name type="scientific">Potamilus streckersoni</name>
    <dbReference type="NCBI Taxonomy" id="2493646"/>
    <lineage>
        <taxon>Eukaryota</taxon>
        <taxon>Metazoa</taxon>
        <taxon>Spiralia</taxon>
        <taxon>Lophotrochozoa</taxon>
        <taxon>Mollusca</taxon>
        <taxon>Bivalvia</taxon>
        <taxon>Autobranchia</taxon>
        <taxon>Heteroconchia</taxon>
        <taxon>Palaeoheterodonta</taxon>
        <taxon>Unionida</taxon>
        <taxon>Unionoidea</taxon>
        <taxon>Unionidae</taxon>
        <taxon>Ambleminae</taxon>
        <taxon>Lampsilini</taxon>
        <taxon>Potamilus</taxon>
    </lineage>
</organism>
<dbReference type="Proteomes" id="UP001195483">
    <property type="component" value="Unassembled WGS sequence"/>
</dbReference>
<keyword evidence="4" id="KW-0812">Transmembrane</keyword>
<dbReference type="GO" id="GO:0042158">
    <property type="term" value="P:lipoprotein biosynthetic process"/>
    <property type="evidence" value="ECO:0007669"/>
    <property type="project" value="InterPro"/>
</dbReference>
<evidence type="ECO:0000256" key="6">
    <source>
        <dbReference type="ARBA" id="ARBA00023136"/>
    </source>
</evidence>
<feature type="signal peptide" evidence="8">
    <location>
        <begin position="1"/>
        <end position="21"/>
    </location>
</feature>
<evidence type="ECO:0000256" key="4">
    <source>
        <dbReference type="ARBA" id="ARBA00022692"/>
    </source>
</evidence>
<sequence>MRIKILFIFFVVLVFPTALWSQVDTTSYEYKLLSGEKLSYVNAILKEGDYLYVGEQTRIRKFHILTRTWSEVCGQPIRIVGTSSLELVKTMDGARYLVVSASGSIKDKNTGSDLGSLVYVKIGGGVDIPSVWKVMGGYPGILSMLFIDDPTNPVLLLQGKYNVVTLRVSGIGIQDPFGQTSSSFNLISARDNSSDIVFLTKPIILSEPSVGSKVYKIVFAVRINGSDPNSGSFAIKIVDVDVMTGTSVVVTKDGFENNVRTYDKQPEITGLAAMADNRLLVFGELGIGNTYGVAIIEYTQGVWNWKQAPYVLNAGIYSVPRRGVQVIESRSDYRSYLVGHNDEQGSFILHQKGNGANDVDFKIEPVGASGIAYMSVAFVDAVNSEIYAVTSNIDGMLAKYTVFPRTIGSANSWDDDNSWGDASAWSRVVPSGSLFGVNLLNNVTLGNTDREIKSVTFLTSGKSLDVRGRTLTIHKSIQPVSDRSDKYFATGRLLTDANSNIRVAGGASGLINVENITLKWLTVNKSRSNAVFKVKIPILTVDSVVVEKGILDIGGITLIVVKGMRVENEGAIVGDAGTTLQLNGGGRIVLPKIDNVGYLIYEPPAVNDSLTLSADLTVHKRFSIFKGKLSLNGKKLTILENMEIANSATLNVSIEDSELEIGDNFERNAPVFRYDVSKYVRISRLTINRESGVLIVNGNLAVAKVLTLRRGVLNRTESQNTERDVTFASLQVGYGYVNPPLNTFTTKAEGDWSNVATWSGNQIPSGTDAVEIEHHVTISGGVKASSVTINNGGGLEGAVITSGSNSITVNNSLEVKEGGAFDSNNLGLVIGGAGERFKLPKSITTLYSLDVQRPSGVTLNNNLQIQRNLVLAQGILYRSSYDVVVQGSQIRNNMSYIYPPISRIRSVAHGTWFNSNTWENQLTPLSFDTVEVNHDITIVGENVNIYSLILKSGVLSFYRDTLTVSHITQTNGTINMGVSSLINAFVVKGSGVLTLPKSIGTISNLVMDWDGIVSLSSKMVVHNAFLLKRGVLNRGNFDVVAGSIMYESGVITPALYSEIANSFKGSWVQSAYSIFNEGFLTKIRNNNDSIFVVGEVLHKGNRMQVGKLNYKNNNVADIDVEKNLFSEREIKDFVNVFDRTFAISGEFGSLWEKSSYTGRVWKKIEGLQGNFKTLRKVGSDLWIGGDFSVTIVGGTRLKNVAKYDVVTGSFDAVTVDTLDGTRVNDIIETKGEVFICGDFTKYNTTILNGVGKWNPIDKSWNALGTGLTGGTALSLSVNGDSLYVGGSFQYAGTINVKGIALWNRNTFFWSGVGGGIVGDVRTISIPHKDYLYIGGKFNVAGGKKVSNVARWNWKSFEWEQPSLGFETESQVNSIAYHRDTMYFGGTFSKIIDKSGLIRSIGFAAWIDSSISMTLKTQNNDDGKENQLKTKLIQIGYALLIMLLPPLIYACAIYFNQEEPDPNNSITVSIVQPNINPYDKWSANEDSLVFYYKKIIDSTAAKHSIDLVVLPETAIPGYYLLLNQNNSLRVLQQIVAENKIALLLGFADIKYFDEEYLRKTNFTKGYEFYNSSLLLTYDQPNPQVYHKMKLVPFAERVPYMDIIPLLSKFTVSIAGIVSWGKGNEIKNFNFSSRHNVNVSIPGIICYESIYPSFVSDFVRNGANALSVITNDGWFLKTYGPYQHAAFSRLRAIENRRNLVRCANTGISFFVDSFGNVYGEKNWWEKARAGWSSLAARRAHNPKVVGSSPASATNKSRQKRRLLLSVLIDVSVFDHPRTHKKNVGVAIIHA</sequence>
<dbReference type="NCBIfam" id="TIGR00546">
    <property type="entry name" value="lnt"/>
    <property type="match status" value="1"/>
</dbReference>
<evidence type="ECO:0000256" key="7">
    <source>
        <dbReference type="ARBA" id="ARBA00023315"/>
    </source>
</evidence>
<dbReference type="InterPro" id="IPR011043">
    <property type="entry name" value="Gal_Oxase/kelch_b-propeller"/>
</dbReference>
<feature type="domain" description="CN hydrolase" evidence="9">
    <location>
        <begin position="1470"/>
        <end position="1741"/>
    </location>
</feature>
<dbReference type="CDD" id="cd07571">
    <property type="entry name" value="ALP_N-acyl_transferase"/>
    <property type="match status" value="1"/>
</dbReference>
<gene>
    <name evidence="10" type="ORF">CHS0354_000576</name>
</gene>
<evidence type="ECO:0000256" key="2">
    <source>
        <dbReference type="ARBA" id="ARBA00022475"/>
    </source>
</evidence>
<evidence type="ECO:0000313" key="10">
    <source>
        <dbReference type="EMBL" id="KAK3604913.1"/>
    </source>
</evidence>
<dbReference type="GO" id="GO:0005886">
    <property type="term" value="C:plasma membrane"/>
    <property type="evidence" value="ECO:0007669"/>
    <property type="project" value="UniProtKB-SubCell"/>
</dbReference>
<evidence type="ECO:0000259" key="9">
    <source>
        <dbReference type="PROSITE" id="PS50263"/>
    </source>
</evidence>
<keyword evidence="6" id="KW-0472">Membrane</keyword>
<dbReference type="EMBL" id="JAEAOA010000085">
    <property type="protein sequence ID" value="KAK3604913.1"/>
    <property type="molecule type" value="Genomic_DNA"/>
</dbReference>
<dbReference type="Pfam" id="PF00795">
    <property type="entry name" value="CN_hydrolase"/>
    <property type="match status" value="1"/>
</dbReference>
<dbReference type="Gene3D" id="3.60.110.10">
    <property type="entry name" value="Carbon-nitrogen hydrolase"/>
    <property type="match status" value="1"/>
</dbReference>
<comment type="caution">
    <text evidence="10">The sequence shown here is derived from an EMBL/GenBank/DDBJ whole genome shotgun (WGS) entry which is preliminary data.</text>
</comment>
<evidence type="ECO:0000313" key="11">
    <source>
        <dbReference type="Proteomes" id="UP001195483"/>
    </source>
</evidence>
<dbReference type="InterPro" id="IPR024982">
    <property type="entry name" value="Rax2-like_C"/>
</dbReference>
<keyword evidence="5" id="KW-1133">Transmembrane helix</keyword>
<dbReference type="PANTHER" id="PTHR38686:SF1">
    <property type="entry name" value="APOLIPOPROTEIN N-ACYLTRANSFERASE"/>
    <property type="match status" value="1"/>
</dbReference>
<dbReference type="InterPro" id="IPR036526">
    <property type="entry name" value="C-N_Hydrolase_sf"/>
</dbReference>
<dbReference type="InterPro" id="IPR003010">
    <property type="entry name" value="C-N_Hydrolase"/>
</dbReference>
<keyword evidence="3" id="KW-0808">Transferase</keyword>
<keyword evidence="8" id="KW-0732">Signal</keyword>
<keyword evidence="11" id="KW-1185">Reference proteome</keyword>
<evidence type="ECO:0000256" key="1">
    <source>
        <dbReference type="ARBA" id="ARBA00004651"/>
    </source>
</evidence>
<reference evidence="10" key="2">
    <citation type="journal article" date="2021" name="Genome Biol. Evol.">
        <title>Developing a high-quality reference genome for a parasitic bivalve with doubly uniparental inheritance (Bivalvia: Unionida).</title>
        <authorList>
            <person name="Smith C.H."/>
        </authorList>
    </citation>
    <scope>NUCLEOTIDE SEQUENCE</scope>
    <source>
        <strain evidence="10">CHS0354</strain>
        <tissue evidence="10">Mantle</tissue>
    </source>
</reference>
<dbReference type="Pfam" id="PF12768">
    <property type="entry name" value="Rax2"/>
    <property type="match status" value="1"/>
</dbReference>
<keyword evidence="7" id="KW-0012">Acyltransferase</keyword>
<comment type="subcellular location">
    <subcellularLocation>
        <location evidence="1">Cell membrane</location>
        <topology evidence="1">Multi-pass membrane protein</topology>
    </subcellularLocation>
</comment>
<reference evidence="10" key="1">
    <citation type="journal article" date="2021" name="Genome Biol. Evol.">
        <title>A High-Quality Reference Genome for a Parasitic Bivalve with Doubly Uniparental Inheritance (Bivalvia: Unionida).</title>
        <authorList>
            <person name="Smith C.H."/>
        </authorList>
    </citation>
    <scope>NUCLEOTIDE SEQUENCE</scope>
    <source>
        <strain evidence="10">CHS0354</strain>
    </source>
</reference>
<reference evidence="10" key="3">
    <citation type="submission" date="2023-05" db="EMBL/GenBank/DDBJ databases">
        <authorList>
            <person name="Smith C.H."/>
        </authorList>
    </citation>
    <scope>NUCLEOTIDE SEQUENCE</scope>
    <source>
        <strain evidence="10">CHS0354</strain>
        <tissue evidence="10">Mantle</tissue>
    </source>
</reference>
<dbReference type="GO" id="GO:0016410">
    <property type="term" value="F:N-acyltransferase activity"/>
    <property type="evidence" value="ECO:0007669"/>
    <property type="project" value="InterPro"/>
</dbReference>
<dbReference type="SUPFAM" id="SSF50965">
    <property type="entry name" value="Galactose oxidase, central domain"/>
    <property type="match status" value="1"/>
</dbReference>
<evidence type="ECO:0000256" key="8">
    <source>
        <dbReference type="SAM" id="SignalP"/>
    </source>
</evidence>
<accession>A0AAE0T830</accession>
<evidence type="ECO:0000256" key="5">
    <source>
        <dbReference type="ARBA" id="ARBA00022989"/>
    </source>
</evidence>
<keyword evidence="2" id="KW-1003">Cell membrane</keyword>
<dbReference type="AntiFam" id="ANF00010">
    <property type="entry name" value="tRNA translation"/>
</dbReference>
<dbReference type="InterPro" id="IPR004563">
    <property type="entry name" value="Apolipo_AcylTrfase"/>
</dbReference>
<dbReference type="PANTHER" id="PTHR38686">
    <property type="entry name" value="APOLIPOPROTEIN N-ACYLTRANSFERASE"/>
    <property type="match status" value="1"/>
</dbReference>
<feature type="chain" id="PRO_5042290954" description="CN hydrolase domain-containing protein" evidence="8">
    <location>
        <begin position="22"/>
        <end position="1788"/>
    </location>
</feature>
<proteinExistence type="inferred from homology"/>
<dbReference type="SUPFAM" id="SSF56317">
    <property type="entry name" value="Carbon-nitrogen hydrolase"/>
    <property type="match status" value="1"/>
</dbReference>
<protein>
    <recommendedName>
        <fullName evidence="9">CN hydrolase domain-containing protein</fullName>
    </recommendedName>
</protein>
<name>A0AAE0T830_9BIVA</name>
<evidence type="ECO:0000256" key="3">
    <source>
        <dbReference type="ARBA" id="ARBA00022679"/>
    </source>
</evidence>